<gene>
    <name evidence="5" type="ORF">BL253_33465</name>
</gene>
<feature type="region of interest" description="Disordered" evidence="3">
    <location>
        <begin position="19"/>
        <end position="52"/>
    </location>
</feature>
<dbReference type="EMBL" id="MOMC01000089">
    <property type="protein sequence ID" value="ONH23253.1"/>
    <property type="molecule type" value="Genomic_DNA"/>
</dbReference>
<dbReference type="InterPro" id="IPR028082">
    <property type="entry name" value="Peripla_BP_I"/>
</dbReference>
<dbReference type="STRING" id="1834516.BL253_33465"/>
<dbReference type="Pfam" id="PF13458">
    <property type="entry name" value="Peripla_BP_6"/>
    <property type="match status" value="1"/>
</dbReference>
<dbReference type="Gene3D" id="3.40.50.2300">
    <property type="match status" value="2"/>
</dbReference>
<feature type="domain" description="Leucine-binding protein" evidence="4">
    <location>
        <begin position="54"/>
        <end position="390"/>
    </location>
</feature>
<evidence type="ECO:0000313" key="6">
    <source>
        <dbReference type="Proteomes" id="UP000188929"/>
    </source>
</evidence>
<evidence type="ECO:0000256" key="2">
    <source>
        <dbReference type="ARBA" id="ARBA00022729"/>
    </source>
</evidence>
<dbReference type="AlphaFoldDB" id="A0A1V2I1W4"/>
<dbReference type="Proteomes" id="UP000188929">
    <property type="component" value="Unassembled WGS sequence"/>
</dbReference>
<keyword evidence="6" id="KW-1185">Reference proteome</keyword>
<dbReference type="CDD" id="cd06342">
    <property type="entry name" value="PBP1_ABC_LIVBP-like"/>
    <property type="match status" value="1"/>
</dbReference>
<reference evidence="6" key="1">
    <citation type="submission" date="2016-10" db="EMBL/GenBank/DDBJ databases">
        <title>Frankia sp. NRRL B-16386 Genome sequencing.</title>
        <authorList>
            <person name="Ghodhbane-Gtari F."/>
            <person name="Swanson E."/>
            <person name="Gueddou A."/>
            <person name="Hezbri K."/>
            <person name="Ktari K."/>
            <person name="Nouioui I."/>
            <person name="Morris K."/>
            <person name="Simpson S."/>
            <person name="Abebe-Akele F."/>
            <person name="Thomas K."/>
            <person name="Gtari M."/>
            <person name="Tisa L.S."/>
        </authorList>
    </citation>
    <scope>NUCLEOTIDE SEQUENCE [LARGE SCALE GENOMIC DNA]</scope>
    <source>
        <strain evidence="6">NRRL B-16386</strain>
    </source>
</reference>
<accession>A0A1V2I1W4</accession>
<dbReference type="SUPFAM" id="SSF53822">
    <property type="entry name" value="Periplasmic binding protein-like I"/>
    <property type="match status" value="1"/>
</dbReference>
<name>A0A1V2I1W4_9ACTN</name>
<evidence type="ECO:0000256" key="1">
    <source>
        <dbReference type="ARBA" id="ARBA00010062"/>
    </source>
</evidence>
<evidence type="ECO:0000313" key="5">
    <source>
        <dbReference type="EMBL" id="ONH23253.1"/>
    </source>
</evidence>
<comment type="similarity">
    <text evidence="1">Belongs to the leucine-binding protein family.</text>
</comment>
<dbReference type="PANTHER" id="PTHR47151">
    <property type="entry name" value="LEU/ILE/VAL-BINDING ABC TRANSPORTER SUBUNIT"/>
    <property type="match status" value="1"/>
</dbReference>
<dbReference type="InterPro" id="IPR028081">
    <property type="entry name" value="Leu-bd"/>
</dbReference>
<dbReference type="PANTHER" id="PTHR47151:SF2">
    <property type="entry name" value="AMINO ACID BINDING PROTEIN"/>
    <property type="match status" value="1"/>
</dbReference>
<sequence>MLALALVTTLAVVLTKDADGNDDADGGTGPAVATAPHGQATAPVSPSAGAPTRTITIGFQGPLSGDNQPLGDNAVGGVKTAIEEANARGNLPFTLRLATSDDLGHPDTAPLAANALAANPDVLAVVGPMFSGATQASEPLYSGAGLLSVSPSASSPILTTQGFSTFYRVVPTDAAQGPAAAAYVARVLRPGKVYSLDDGLDYSVGLGRGFELALLSSDISFVHDRIDPAGDFSAEAGKIMAANPDLVFYAGYYPELALLAKALQDKGYTGKLMSGDGSLDPAYISLAGAAAEGTLLTCGCLLPSGDPNAKSFVTSYQKVNGTGPGTYSAEAYDATNAIIKVLSGLGADATRASVAAAFARVDLQGITRHLAFQPGGEVVDGRIFIYQARSGNLTMVDSAS</sequence>
<evidence type="ECO:0000259" key="4">
    <source>
        <dbReference type="Pfam" id="PF13458"/>
    </source>
</evidence>
<keyword evidence="2" id="KW-0732">Signal</keyword>
<comment type="caution">
    <text evidence="5">The sequence shown here is derived from an EMBL/GenBank/DDBJ whole genome shotgun (WGS) entry which is preliminary data.</text>
</comment>
<protein>
    <submittedName>
        <fullName evidence="5">Branched chain amino acid ABC transporter substrate-binding protein</fullName>
    </submittedName>
</protein>
<proteinExistence type="inferred from homology"/>
<evidence type="ECO:0000256" key="3">
    <source>
        <dbReference type="SAM" id="MobiDB-lite"/>
    </source>
</evidence>
<organism evidence="5 6">
    <name type="scientific">Pseudofrankia asymbiotica</name>
    <dbReference type="NCBI Taxonomy" id="1834516"/>
    <lineage>
        <taxon>Bacteria</taxon>
        <taxon>Bacillati</taxon>
        <taxon>Actinomycetota</taxon>
        <taxon>Actinomycetes</taxon>
        <taxon>Frankiales</taxon>
        <taxon>Frankiaceae</taxon>
        <taxon>Pseudofrankia</taxon>
    </lineage>
</organism>